<gene>
    <name evidence="1" type="ORF">UFOVP1290_3</name>
</gene>
<sequence>MTKSIFQVASYFQDKLIKNASYPTSEGISSIAKELVDSLKSSNKQILGGVKTVDNVSLSGGEFGEPYKVYLQLVFVPNWYNQIVIDQDLKSNIINLVKSSLEEKLRTQYSSNFAFSVNIGIVPV</sequence>
<dbReference type="EMBL" id="LR797252">
    <property type="protein sequence ID" value="CAB4196483.1"/>
    <property type="molecule type" value="Genomic_DNA"/>
</dbReference>
<proteinExistence type="predicted"/>
<name>A0A6J5RGM8_9CAUD</name>
<reference evidence="1" key="1">
    <citation type="submission" date="2020-05" db="EMBL/GenBank/DDBJ databases">
        <authorList>
            <person name="Chiriac C."/>
            <person name="Salcher M."/>
            <person name="Ghai R."/>
            <person name="Kavagutti S V."/>
        </authorList>
    </citation>
    <scope>NUCLEOTIDE SEQUENCE</scope>
</reference>
<evidence type="ECO:0000313" key="1">
    <source>
        <dbReference type="EMBL" id="CAB4196483.1"/>
    </source>
</evidence>
<protein>
    <submittedName>
        <fullName evidence="1">Uncharacterized protein</fullName>
    </submittedName>
</protein>
<accession>A0A6J5RGM8</accession>
<organism evidence="1">
    <name type="scientific">uncultured Caudovirales phage</name>
    <dbReference type="NCBI Taxonomy" id="2100421"/>
    <lineage>
        <taxon>Viruses</taxon>
        <taxon>Duplodnaviria</taxon>
        <taxon>Heunggongvirae</taxon>
        <taxon>Uroviricota</taxon>
        <taxon>Caudoviricetes</taxon>
        <taxon>Peduoviridae</taxon>
        <taxon>Maltschvirus</taxon>
        <taxon>Maltschvirus maltsch</taxon>
    </lineage>
</organism>